<keyword evidence="2" id="KW-1185">Reference proteome</keyword>
<name>A0A803QSB5_CANSA</name>
<organism evidence="1 2">
    <name type="scientific">Cannabis sativa</name>
    <name type="common">Hemp</name>
    <name type="synonym">Marijuana</name>
    <dbReference type="NCBI Taxonomy" id="3483"/>
    <lineage>
        <taxon>Eukaryota</taxon>
        <taxon>Viridiplantae</taxon>
        <taxon>Streptophyta</taxon>
        <taxon>Embryophyta</taxon>
        <taxon>Tracheophyta</taxon>
        <taxon>Spermatophyta</taxon>
        <taxon>Magnoliopsida</taxon>
        <taxon>eudicotyledons</taxon>
        <taxon>Gunneridae</taxon>
        <taxon>Pentapetalae</taxon>
        <taxon>rosids</taxon>
        <taxon>fabids</taxon>
        <taxon>Rosales</taxon>
        <taxon>Cannabaceae</taxon>
        <taxon>Cannabis</taxon>
    </lineage>
</organism>
<sequence length="214" mass="24508">ESVLIYECCFRVLSTSEETKLICATLSTLLTVLKYIPSADFFKFSLLDLMMDNFPRKPCSNLVLQCLIEIVGLDFPKVNIVQLMHNLFLHELQIVLPLNMDIPLSYDIGSSETQGCLLFWKYFVLELLEAHLNLDDSTEASNITAFEVNPLDMIDENVSQIKPRKELFAEIMSKLRMLLISCMVKPEDVLIVEDKNQMIDCEAMMDNDALLQDK</sequence>
<evidence type="ECO:0000313" key="1">
    <source>
        <dbReference type="EnsemblPlants" id="cds.evm.model.ctgX36.4"/>
    </source>
</evidence>
<dbReference type="Gramene" id="evm.model.ctgX36.4">
    <property type="protein sequence ID" value="cds.evm.model.ctgX36.4"/>
    <property type="gene ID" value="evm.TU.ctgX36.4"/>
</dbReference>
<dbReference type="InterPro" id="IPR011989">
    <property type="entry name" value="ARM-like"/>
</dbReference>
<evidence type="ECO:0000313" key="2">
    <source>
        <dbReference type="Proteomes" id="UP000596661"/>
    </source>
</evidence>
<dbReference type="InterPro" id="IPR041235">
    <property type="entry name" value="Exp1_repeat_2"/>
</dbReference>
<accession>A0A803QSB5</accession>
<protein>
    <submittedName>
        <fullName evidence="1">Uncharacterized protein</fullName>
    </submittedName>
</protein>
<dbReference type="Pfam" id="PF18784">
    <property type="entry name" value="CRM1_repeat_2"/>
    <property type="match status" value="1"/>
</dbReference>
<proteinExistence type="predicted"/>
<dbReference type="Proteomes" id="UP000596661">
    <property type="component" value="Unassembled WGS sequence"/>
</dbReference>
<dbReference type="EnsemblPlants" id="evm.model.ctgX36.4">
    <property type="protein sequence ID" value="cds.evm.model.ctgX36.4"/>
    <property type="gene ID" value="evm.TU.ctgX36.4"/>
</dbReference>
<dbReference type="AlphaFoldDB" id="A0A803QSB5"/>
<reference evidence="1" key="1">
    <citation type="submission" date="2021-03" db="UniProtKB">
        <authorList>
            <consortium name="EnsemblPlants"/>
        </authorList>
    </citation>
    <scope>IDENTIFICATION</scope>
</reference>
<dbReference type="Gene3D" id="1.25.10.10">
    <property type="entry name" value="Leucine-rich Repeat Variant"/>
    <property type="match status" value="1"/>
</dbReference>